<feature type="chain" id="PRO_5016191607" description="Carboxylic ester hydrolase" evidence="3">
    <location>
        <begin position="33"/>
        <end position="543"/>
    </location>
</feature>
<reference evidence="5 6" key="1">
    <citation type="submission" date="2018-05" db="EMBL/GenBank/DDBJ databases">
        <title>Genomic Encyclopedia of Type Strains, Phase IV (KMG-IV): sequencing the most valuable type-strain genomes for metagenomic binning, comparative biology and taxonomic classification.</title>
        <authorList>
            <person name="Goeker M."/>
        </authorList>
    </citation>
    <scope>NUCLEOTIDE SEQUENCE [LARGE SCALE GENOMIC DNA]</scope>
    <source>
        <strain evidence="5 6">DSM 14263</strain>
    </source>
</reference>
<evidence type="ECO:0000259" key="4">
    <source>
        <dbReference type="Pfam" id="PF00135"/>
    </source>
</evidence>
<evidence type="ECO:0000256" key="3">
    <source>
        <dbReference type="RuleBase" id="RU361235"/>
    </source>
</evidence>
<keyword evidence="2 3" id="KW-0378">Hydrolase</keyword>
<gene>
    <name evidence="5" type="ORF">C7456_108158</name>
</gene>
<dbReference type="AlphaFoldDB" id="A0A316I0Q2"/>
<dbReference type="PANTHER" id="PTHR43918:SF4">
    <property type="entry name" value="CARBOXYLIC ESTER HYDROLASE"/>
    <property type="match status" value="1"/>
</dbReference>
<dbReference type="InterPro" id="IPR002018">
    <property type="entry name" value="CarbesteraseB"/>
</dbReference>
<proteinExistence type="inferred from homology"/>
<dbReference type="InterPro" id="IPR019826">
    <property type="entry name" value="Carboxylesterase_B_AS"/>
</dbReference>
<dbReference type="GO" id="GO:0052689">
    <property type="term" value="F:carboxylic ester hydrolase activity"/>
    <property type="evidence" value="ECO:0007669"/>
    <property type="project" value="TreeGrafter"/>
</dbReference>
<evidence type="ECO:0000313" key="5">
    <source>
        <dbReference type="EMBL" id="PWK85862.1"/>
    </source>
</evidence>
<dbReference type="Gene3D" id="3.40.50.1820">
    <property type="entry name" value="alpha/beta hydrolase"/>
    <property type="match status" value="1"/>
</dbReference>
<dbReference type="SUPFAM" id="SSF53474">
    <property type="entry name" value="alpha/beta-Hydrolases"/>
    <property type="match status" value="1"/>
</dbReference>
<dbReference type="PROSITE" id="PS00941">
    <property type="entry name" value="CARBOXYLESTERASE_B_2"/>
    <property type="match status" value="1"/>
</dbReference>
<keyword evidence="3" id="KW-0732">Signal</keyword>
<evidence type="ECO:0000313" key="6">
    <source>
        <dbReference type="Proteomes" id="UP000245812"/>
    </source>
</evidence>
<evidence type="ECO:0000256" key="1">
    <source>
        <dbReference type="ARBA" id="ARBA00005964"/>
    </source>
</evidence>
<feature type="signal peptide" evidence="3">
    <location>
        <begin position="1"/>
        <end position="32"/>
    </location>
</feature>
<dbReference type="PROSITE" id="PS00122">
    <property type="entry name" value="CARBOXYLESTERASE_B_1"/>
    <property type="match status" value="1"/>
</dbReference>
<keyword evidence="6" id="KW-1185">Reference proteome</keyword>
<dbReference type="PANTHER" id="PTHR43918">
    <property type="entry name" value="ACETYLCHOLINESTERASE"/>
    <property type="match status" value="1"/>
</dbReference>
<organism evidence="5 6">
    <name type="scientific">Fulvimonas soli</name>
    <dbReference type="NCBI Taxonomy" id="155197"/>
    <lineage>
        <taxon>Bacteria</taxon>
        <taxon>Pseudomonadati</taxon>
        <taxon>Pseudomonadota</taxon>
        <taxon>Gammaproteobacteria</taxon>
        <taxon>Lysobacterales</taxon>
        <taxon>Rhodanobacteraceae</taxon>
        <taxon>Fulvimonas</taxon>
    </lineage>
</organism>
<dbReference type="Pfam" id="PF00135">
    <property type="entry name" value="COesterase"/>
    <property type="match status" value="1"/>
</dbReference>
<dbReference type="EMBL" id="QGHC01000008">
    <property type="protein sequence ID" value="PWK85862.1"/>
    <property type="molecule type" value="Genomic_DNA"/>
</dbReference>
<dbReference type="InterPro" id="IPR019819">
    <property type="entry name" value="Carboxylesterase_B_CS"/>
</dbReference>
<protein>
    <recommendedName>
        <fullName evidence="3">Carboxylic ester hydrolase</fullName>
        <ecNumber evidence="3">3.1.1.-</ecNumber>
    </recommendedName>
</protein>
<dbReference type="EC" id="3.1.1.-" evidence="3"/>
<accession>A0A316I0Q2</accession>
<name>A0A316I0Q2_9GAMM</name>
<evidence type="ECO:0000256" key="2">
    <source>
        <dbReference type="ARBA" id="ARBA00022801"/>
    </source>
</evidence>
<sequence>MALLPRLQATMRRSFPLAVAAWLAAGPGTAVAATAAAPRVDVQGGTLEGVAAQVDGVALREFQGIPYAAPPLGALRWKPPQPAPAWAGVRQATRFGPRCMQLPLFSDMVFRSDGMSEDCLYLNVWTPARAADAKLPVLVYFYGGGFVGGDGSEPRYDGAHLAARGIVAVTVNYRLGAFGFLALPELAAESPRRAAGNYGLLDQAAALRWVQANIARFGGDPARITIGGESAGSISVSALMASPQTRGLIAGAIGESGALIAPIAPLPLAEAERRGAAFARRVGAATLAGLRALPAETLLRASDAEGHPAWQPDVDGDFLVEPPERTFARGAQARVPLLLGANSQEGYYTALLKDQPPTPARYREVLQRLFGAQAAQALALYPGGSEEEVKRSATALAGDLFIAHSTWRWMDLHRRSGAPVYFYWYAQPRPAKRHPEPGERPDAGAVHSGEIEYALDNLDGNAVYAWTPQDRAVSRLFAGYVAQFVRRGDPNGPELPAWPAVREQDGGLLRQTIAVDTRTEVDRGSARQAFLQAFFAAHPRRLP</sequence>
<comment type="caution">
    <text evidence="5">The sequence shown here is derived from an EMBL/GenBank/DDBJ whole genome shotgun (WGS) entry which is preliminary data.</text>
</comment>
<dbReference type="Proteomes" id="UP000245812">
    <property type="component" value="Unassembled WGS sequence"/>
</dbReference>
<dbReference type="RefSeq" id="WP_245889854.1">
    <property type="nucleotide sequence ID" value="NZ_MSZV01000013.1"/>
</dbReference>
<comment type="similarity">
    <text evidence="1 3">Belongs to the type-B carboxylesterase/lipase family.</text>
</comment>
<dbReference type="InterPro" id="IPR050654">
    <property type="entry name" value="AChE-related_enzymes"/>
</dbReference>
<dbReference type="InterPro" id="IPR029058">
    <property type="entry name" value="AB_hydrolase_fold"/>
</dbReference>
<feature type="domain" description="Carboxylesterase type B" evidence="4">
    <location>
        <begin position="37"/>
        <end position="512"/>
    </location>
</feature>